<evidence type="ECO:0000259" key="4">
    <source>
        <dbReference type="Pfam" id="PF03629"/>
    </source>
</evidence>
<feature type="region of interest" description="Disordered" evidence="3">
    <location>
        <begin position="524"/>
        <end position="552"/>
    </location>
</feature>
<keyword evidence="2" id="KW-0175">Coiled coil</keyword>
<feature type="domain" description="Sialate O-acetylesterase" evidence="4">
    <location>
        <begin position="108"/>
        <end position="231"/>
    </location>
</feature>
<dbReference type="AlphaFoldDB" id="A0A381WT61"/>
<gene>
    <name evidence="5" type="ORF">METZ01_LOCUS107971</name>
</gene>
<dbReference type="GO" id="GO:0005975">
    <property type="term" value="P:carbohydrate metabolic process"/>
    <property type="evidence" value="ECO:0007669"/>
    <property type="project" value="TreeGrafter"/>
</dbReference>
<dbReference type="PANTHER" id="PTHR22901">
    <property type="entry name" value="SIALATE O-ACETYLESTERASE"/>
    <property type="match status" value="1"/>
</dbReference>
<dbReference type="GO" id="GO:0001681">
    <property type="term" value="F:sialate O-acetylesterase activity"/>
    <property type="evidence" value="ECO:0007669"/>
    <property type="project" value="InterPro"/>
</dbReference>
<dbReference type="SUPFAM" id="SSF52266">
    <property type="entry name" value="SGNH hydrolase"/>
    <property type="match status" value="1"/>
</dbReference>
<evidence type="ECO:0000256" key="2">
    <source>
        <dbReference type="SAM" id="Coils"/>
    </source>
</evidence>
<sequence>MKKYIGLKLLVLWSLVTLSKVASADVKLPAIVSDHMILQQQIGAPVWGWADPGEAVTVEGNWGEKVTTTTDDNGKWKVFLKTPSHGGPYILKIKGKNVITIKNVMEGEVWLCAGQSNMGWRLSAVFQGAEDAASANYPNLRIFRSERKHSHKPQEDCNAKWTPCTPNSAATCSAVSFYFARKLHQELEIPIGIVVQPYAGTPIEGWMPKEIQMDDPRTRKIVEEMDKASATYDITQAKKQLERAMQRWKQGERRGRPVLRTPGNWGHQYPGNIFNGMIYPIRPYGIRGAIWYQGERNSKDVPQALNFRRQLALLINYYRTSWHELSSGNVAKDFPFYFTQLPSWTPAQEKPVEGLEASWVVNREMMRLVASEVPNTGMAVSIDTGDTIALHPKNKKPIGLRHSYLALKQVYGKDIVDNGPRFTKQTIKGNQIILEFNSIGSGLMGAKPGQLNSFAIAGNERKWHWATSCIKGSTVVVSSAEVPNPTAVRYAWAMNPSQRNLLYNREGFPASPFRTDNWPLFDPDKDRAVEVNKPQKPEGYQPKDWARPKMMQ</sequence>
<feature type="compositionally biased region" description="Basic and acidic residues" evidence="3">
    <location>
        <begin position="524"/>
        <end position="536"/>
    </location>
</feature>
<dbReference type="InterPro" id="IPR036514">
    <property type="entry name" value="SGNH_hydro_sf"/>
</dbReference>
<dbReference type="Pfam" id="PF03629">
    <property type="entry name" value="SASA"/>
    <property type="match status" value="1"/>
</dbReference>
<protein>
    <recommendedName>
        <fullName evidence="4">Sialate O-acetylesterase domain-containing protein</fullName>
    </recommendedName>
</protein>
<feature type="coiled-coil region" evidence="2">
    <location>
        <begin position="227"/>
        <end position="254"/>
    </location>
</feature>
<evidence type="ECO:0000313" key="5">
    <source>
        <dbReference type="EMBL" id="SVA55117.1"/>
    </source>
</evidence>
<dbReference type="Gene3D" id="3.40.50.1110">
    <property type="entry name" value="SGNH hydrolase"/>
    <property type="match status" value="1"/>
</dbReference>
<reference evidence="5" key="1">
    <citation type="submission" date="2018-05" db="EMBL/GenBank/DDBJ databases">
        <authorList>
            <person name="Lanie J.A."/>
            <person name="Ng W.-L."/>
            <person name="Kazmierczak K.M."/>
            <person name="Andrzejewski T.M."/>
            <person name="Davidsen T.M."/>
            <person name="Wayne K.J."/>
            <person name="Tettelin H."/>
            <person name="Glass J.I."/>
            <person name="Rusch D."/>
            <person name="Podicherti R."/>
            <person name="Tsui H.-C.T."/>
            <person name="Winkler M.E."/>
        </authorList>
    </citation>
    <scope>NUCLEOTIDE SEQUENCE</scope>
</reference>
<dbReference type="EMBL" id="UINC01012649">
    <property type="protein sequence ID" value="SVA55117.1"/>
    <property type="molecule type" value="Genomic_DNA"/>
</dbReference>
<name>A0A381WT61_9ZZZZ</name>
<dbReference type="PANTHER" id="PTHR22901:SF0">
    <property type="entry name" value="SIALATE O-ACETYLESTERASE"/>
    <property type="match status" value="1"/>
</dbReference>
<evidence type="ECO:0000256" key="3">
    <source>
        <dbReference type="SAM" id="MobiDB-lite"/>
    </source>
</evidence>
<keyword evidence="1" id="KW-0378">Hydrolase</keyword>
<evidence type="ECO:0000256" key="1">
    <source>
        <dbReference type="ARBA" id="ARBA00022801"/>
    </source>
</evidence>
<organism evidence="5">
    <name type="scientific">marine metagenome</name>
    <dbReference type="NCBI Taxonomy" id="408172"/>
    <lineage>
        <taxon>unclassified sequences</taxon>
        <taxon>metagenomes</taxon>
        <taxon>ecological metagenomes</taxon>
    </lineage>
</organism>
<dbReference type="InterPro" id="IPR039329">
    <property type="entry name" value="SIAE"/>
</dbReference>
<proteinExistence type="predicted"/>
<dbReference type="InterPro" id="IPR005181">
    <property type="entry name" value="SASA"/>
</dbReference>
<accession>A0A381WT61</accession>